<protein>
    <submittedName>
        <fullName evidence="1">Uncharacterized protein</fullName>
    </submittedName>
</protein>
<dbReference type="AlphaFoldDB" id="A0A5R8ZQB2"/>
<evidence type="ECO:0000313" key="1">
    <source>
        <dbReference type="EMBL" id="TLP68243.1"/>
    </source>
</evidence>
<evidence type="ECO:0000313" key="2">
    <source>
        <dbReference type="Proteomes" id="UP000307510"/>
    </source>
</evidence>
<dbReference type="InterPro" id="IPR056908">
    <property type="entry name" value="Gp80-like"/>
</dbReference>
<reference evidence="2" key="2">
    <citation type="submission" date="2019-06" db="EMBL/GenBank/DDBJ databases">
        <title>AzeR, a transcriptional regulator that responds to azelaic acid in Pseudomonas nitroreducens.</title>
        <authorList>
            <person name="Bez C."/>
            <person name="Javvadi S.G."/>
            <person name="Bertani I."/>
            <person name="Devescovi G."/>
            <person name="Studholme D.J."/>
            <person name="Geller A."/>
            <person name="Levy A."/>
            <person name="Venturi V."/>
        </authorList>
    </citation>
    <scope>NUCLEOTIDE SEQUENCE [LARGE SCALE GENOMIC DNA]</scope>
    <source>
        <strain evidence="2">DSM 9128</strain>
    </source>
</reference>
<gene>
    <name evidence="1" type="ORF">FEA48_30790</name>
</gene>
<dbReference type="Proteomes" id="UP000307510">
    <property type="component" value="Unassembled WGS sequence"/>
</dbReference>
<organism evidence="1 2">
    <name type="scientific">Pseudomonas nitroreducens</name>
    <dbReference type="NCBI Taxonomy" id="46680"/>
    <lineage>
        <taxon>Bacteria</taxon>
        <taxon>Pseudomonadati</taxon>
        <taxon>Pseudomonadota</taxon>
        <taxon>Gammaproteobacteria</taxon>
        <taxon>Pseudomonadales</taxon>
        <taxon>Pseudomonadaceae</taxon>
        <taxon>Pseudomonas</taxon>
    </lineage>
</organism>
<proteinExistence type="predicted"/>
<name>A0A5R8ZQB2_PSENT</name>
<dbReference type="RefSeq" id="WP_138217182.1">
    <property type="nucleotide sequence ID" value="NZ_VASG01000014.1"/>
</dbReference>
<sequence>MGMSAALSQDLLKYYFTAGAPITRPSAWYLSLHTADPGRSGGSEVAAGTDSAYARKAISFAVADAGSDGIFEAKNSADVNMNAGAVGASYIVTHVGVWTAATGGTFLGSIQLAVPLSTVAGTINSFATGDLYFEGI</sequence>
<dbReference type="Pfam" id="PF23140">
    <property type="entry name" value="Gp80"/>
    <property type="match status" value="1"/>
</dbReference>
<accession>A0A5R8ZQB2</accession>
<comment type="caution">
    <text evidence="1">The sequence shown here is derived from an EMBL/GenBank/DDBJ whole genome shotgun (WGS) entry which is preliminary data.</text>
</comment>
<dbReference type="EMBL" id="VASG01000014">
    <property type="protein sequence ID" value="TLP68243.1"/>
    <property type="molecule type" value="Genomic_DNA"/>
</dbReference>
<reference evidence="1 2" key="1">
    <citation type="submission" date="2019-05" db="EMBL/GenBank/DDBJ databases">
        <authorList>
            <person name="Moore K."/>
            <person name="O'Neill P."/>
            <person name="Farbos A."/>
            <person name="Studholme D.J."/>
        </authorList>
    </citation>
    <scope>NUCLEOTIDE SEQUENCE [LARGE SCALE GENOMIC DNA]</scope>
    <source>
        <strain evidence="1 2">DSM 9128</strain>
    </source>
</reference>